<reference evidence="1 2" key="1">
    <citation type="journal article" date="2018" name="Front. Plant Sci.">
        <title>Red Clover (Trifolium pratense) and Zigzag Clover (T. medium) - A Picture of Genomic Similarities and Differences.</title>
        <authorList>
            <person name="Dluhosova J."/>
            <person name="Istvanek J."/>
            <person name="Nedelnik J."/>
            <person name="Repkova J."/>
        </authorList>
    </citation>
    <scope>NUCLEOTIDE SEQUENCE [LARGE SCALE GENOMIC DNA]</scope>
    <source>
        <strain evidence="2">cv. 10/8</strain>
        <tissue evidence="1">Leaf</tissue>
    </source>
</reference>
<dbReference type="Proteomes" id="UP000265520">
    <property type="component" value="Unassembled WGS sequence"/>
</dbReference>
<feature type="non-terminal residue" evidence="1">
    <location>
        <position position="55"/>
    </location>
</feature>
<evidence type="ECO:0000313" key="2">
    <source>
        <dbReference type="Proteomes" id="UP000265520"/>
    </source>
</evidence>
<comment type="caution">
    <text evidence="1">The sequence shown here is derived from an EMBL/GenBank/DDBJ whole genome shotgun (WGS) entry which is preliminary data.</text>
</comment>
<name>A0A392TTB3_9FABA</name>
<accession>A0A392TTB3</accession>
<protein>
    <submittedName>
        <fullName evidence="1">Uncharacterized protein</fullName>
    </submittedName>
</protein>
<dbReference type="EMBL" id="LXQA010656217">
    <property type="protein sequence ID" value="MCI64451.1"/>
    <property type="molecule type" value="Genomic_DNA"/>
</dbReference>
<proteinExistence type="predicted"/>
<organism evidence="1 2">
    <name type="scientific">Trifolium medium</name>
    <dbReference type="NCBI Taxonomy" id="97028"/>
    <lineage>
        <taxon>Eukaryota</taxon>
        <taxon>Viridiplantae</taxon>
        <taxon>Streptophyta</taxon>
        <taxon>Embryophyta</taxon>
        <taxon>Tracheophyta</taxon>
        <taxon>Spermatophyta</taxon>
        <taxon>Magnoliopsida</taxon>
        <taxon>eudicotyledons</taxon>
        <taxon>Gunneridae</taxon>
        <taxon>Pentapetalae</taxon>
        <taxon>rosids</taxon>
        <taxon>fabids</taxon>
        <taxon>Fabales</taxon>
        <taxon>Fabaceae</taxon>
        <taxon>Papilionoideae</taxon>
        <taxon>50 kb inversion clade</taxon>
        <taxon>NPAAA clade</taxon>
        <taxon>Hologalegina</taxon>
        <taxon>IRL clade</taxon>
        <taxon>Trifolieae</taxon>
        <taxon>Trifolium</taxon>
    </lineage>
</organism>
<dbReference type="AlphaFoldDB" id="A0A392TTB3"/>
<keyword evidence="2" id="KW-1185">Reference proteome</keyword>
<evidence type="ECO:0000313" key="1">
    <source>
        <dbReference type="EMBL" id="MCI64451.1"/>
    </source>
</evidence>
<sequence>MHTNHHHQPYPLLLHLPSNPPCRLCHPKLNLLSNDCCRMNFKLVVTKGYVITVTN</sequence>